<dbReference type="SUPFAM" id="SSF53383">
    <property type="entry name" value="PLP-dependent transferases"/>
    <property type="match status" value="1"/>
</dbReference>
<evidence type="ECO:0000256" key="3">
    <source>
        <dbReference type="ARBA" id="ARBA00011738"/>
    </source>
</evidence>
<evidence type="ECO:0000259" key="11">
    <source>
        <dbReference type="Pfam" id="PF00155"/>
    </source>
</evidence>
<comment type="cofactor">
    <cofactor evidence="1 9 10">
        <name>pyridoxal 5'-phosphate</name>
        <dbReference type="ChEBI" id="CHEBI:597326"/>
    </cofactor>
</comment>
<dbReference type="AlphaFoldDB" id="A0A1I1DKK2"/>
<dbReference type="NCBIfam" id="TIGR00858">
    <property type="entry name" value="bioF"/>
    <property type="match status" value="1"/>
</dbReference>
<evidence type="ECO:0000313" key="13">
    <source>
        <dbReference type="Proteomes" id="UP000240042"/>
    </source>
</evidence>
<dbReference type="GO" id="GO:0030170">
    <property type="term" value="F:pyridoxal phosphate binding"/>
    <property type="evidence" value="ECO:0007669"/>
    <property type="project" value="InterPro"/>
</dbReference>
<dbReference type="InterPro" id="IPR001917">
    <property type="entry name" value="Aminotrans_II_pyridoxalP_BS"/>
</dbReference>
<dbReference type="UniPathway" id="UPA00078"/>
<comment type="catalytic activity">
    <reaction evidence="8 10">
        <text>6-carboxyhexanoyl-[ACP] + L-alanine + H(+) = (8S)-8-amino-7-oxononanoate + holo-[ACP] + CO2</text>
        <dbReference type="Rhea" id="RHEA:42288"/>
        <dbReference type="Rhea" id="RHEA-COMP:9685"/>
        <dbReference type="Rhea" id="RHEA-COMP:9955"/>
        <dbReference type="ChEBI" id="CHEBI:15378"/>
        <dbReference type="ChEBI" id="CHEBI:16526"/>
        <dbReference type="ChEBI" id="CHEBI:57972"/>
        <dbReference type="ChEBI" id="CHEBI:64479"/>
        <dbReference type="ChEBI" id="CHEBI:78846"/>
        <dbReference type="ChEBI" id="CHEBI:149468"/>
        <dbReference type="EC" id="2.3.1.47"/>
    </reaction>
</comment>
<evidence type="ECO:0000256" key="7">
    <source>
        <dbReference type="ARBA" id="ARBA00023315"/>
    </source>
</evidence>
<dbReference type="EC" id="2.3.1.47" evidence="10"/>
<evidence type="ECO:0000256" key="5">
    <source>
        <dbReference type="ARBA" id="ARBA00022756"/>
    </source>
</evidence>
<dbReference type="NCBIfam" id="TIGR01825">
    <property type="entry name" value="gly_Cac_T_rel"/>
    <property type="match status" value="1"/>
</dbReference>
<proteinExistence type="inferred from homology"/>
<organism evidence="12 13">
    <name type="scientific">Brevinema andersonii</name>
    <dbReference type="NCBI Taxonomy" id="34097"/>
    <lineage>
        <taxon>Bacteria</taxon>
        <taxon>Pseudomonadati</taxon>
        <taxon>Spirochaetota</taxon>
        <taxon>Spirochaetia</taxon>
        <taxon>Brevinematales</taxon>
        <taxon>Brevinemataceae</taxon>
        <taxon>Brevinema</taxon>
    </lineage>
</organism>
<name>A0A1I1DKK2_BREAD</name>
<evidence type="ECO:0000256" key="1">
    <source>
        <dbReference type="ARBA" id="ARBA00001933"/>
    </source>
</evidence>
<dbReference type="InterPro" id="IPR010962">
    <property type="entry name" value="AONS_Archaea/Firmicutes"/>
</dbReference>
<keyword evidence="6 9" id="KW-0663">Pyridoxal phosphate</keyword>
<sequence length="389" mass="43213">MSDFLKSKVDGLKKDSVFRALNVLEGPNEALEIVNGKEVINLCSNNYLGFANHPRLKRANIEAIEKYGVGAGAVRTINGNSDLHEELDRRLAQFKNEEYVHHFQSGLNCNMGAIAAITDENDLILSDELNHASIIDGMRLSKAARRVFRHADMNHLEEILKSERHKYQKVLIISDGVFSMDGDIVPLKDLVNIAKNYDALTYIDDAHGSGVLGKHGRGTIDYFGMHKQVDLIVGTLSKAIGVIGGYIAGSKSLYEWMNHRARPVLFSTALPPGCVAAVIEALTMLEESDQYTQKLWDNTLFFQKEIQNAGFSIGKTQTPITPIHIGEEAKALEVSKKLFDKGIYASAIVFPTVPRGTARIRAMISAGHTREQLKYVVRAFSEIRNELNF</sequence>
<dbReference type="Gene3D" id="3.90.1150.10">
    <property type="entry name" value="Aspartate Aminotransferase, domain 1"/>
    <property type="match status" value="1"/>
</dbReference>
<evidence type="ECO:0000256" key="10">
    <source>
        <dbReference type="RuleBase" id="RU003693"/>
    </source>
</evidence>
<dbReference type="NCBIfam" id="NF005394">
    <property type="entry name" value="PRK06939.1"/>
    <property type="match status" value="1"/>
</dbReference>
<dbReference type="OrthoDB" id="9807157at2"/>
<evidence type="ECO:0000256" key="6">
    <source>
        <dbReference type="ARBA" id="ARBA00022898"/>
    </source>
</evidence>
<dbReference type="Proteomes" id="UP000240042">
    <property type="component" value="Unassembled WGS sequence"/>
</dbReference>
<keyword evidence="4 10" id="KW-0808">Transferase</keyword>
<comment type="pathway">
    <text evidence="2 10">Cofactor biosynthesis; biotin biosynthesis.</text>
</comment>
<evidence type="ECO:0000313" key="12">
    <source>
        <dbReference type="EMBL" id="SFB74902.1"/>
    </source>
</evidence>
<dbReference type="Pfam" id="PF00155">
    <property type="entry name" value="Aminotran_1_2"/>
    <property type="match status" value="1"/>
</dbReference>
<dbReference type="InterPro" id="IPR015422">
    <property type="entry name" value="PyrdxlP-dep_Trfase_small"/>
</dbReference>
<dbReference type="GO" id="GO:0008710">
    <property type="term" value="F:8-amino-7-oxononanoate synthase activity"/>
    <property type="evidence" value="ECO:0007669"/>
    <property type="project" value="UniProtKB-UniRule"/>
</dbReference>
<evidence type="ECO:0000256" key="2">
    <source>
        <dbReference type="ARBA" id="ARBA00004746"/>
    </source>
</evidence>
<gene>
    <name evidence="12" type="ORF">SAMN02745150_00588</name>
</gene>
<comment type="function">
    <text evidence="10">Catalyzes the decarboxylative condensation of pimeloyl-[acyl-carrier protein] and L-alanine to produce 8-amino-7-oxononanoate (AON), [acyl-carrier protein], and carbon dioxide.</text>
</comment>
<dbReference type="PANTHER" id="PTHR13693:SF3">
    <property type="entry name" value="LD36009P"/>
    <property type="match status" value="1"/>
</dbReference>
<dbReference type="GO" id="GO:0016874">
    <property type="term" value="F:ligase activity"/>
    <property type="evidence" value="ECO:0007669"/>
    <property type="project" value="UniProtKB-KW"/>
</dbReference>
<feature type="modified residue" description="N6-(pyridoxal phosphate)lysine" evidence="9">
    <location>
        <position position="238"/>
    </location>
</feature>
<dbReference type="InterPro" id="IPR004839">
    <property type="entry name" value="Aminotransferase_I/II_large"/>
</dbReference>
<dbReference type="Gene3D" id="3.40.640.10">
    <property type="entry name" value="Type I PLP-dependent aspartate aminotransferase-like (Major domain)"/>
    <property type="match status" value="1"/>
</dbReference>
<dbReference type="InterPro" id="IPR050087">
    <property type="entry name" value="AON_synthase_class-II"/>
</dbReference>
<keyword evidence="12" id="KW-0436">Ligase</keyword>
<dbReference type="STRING" id="34097.SAMN02745150_00588"/>
<evidence type="ECO:0000256" key="9">
    <source>
        <dbReference type="PIRSR" id="PIRSR604723-51"/>
    </source>
</evidence>
<comment type="similarity">
    <text evidence="10">Belongs to the class-II pyridoxal-phosphate-dependent aminotransferase family. BioF subfamily.</text>
</comment>
<dbReference type="PROSITE" id="PS00599">
    <property type="entry name" value="AA_TRANSFER_CLASS_2"/>
    <property type="match status" value="1"/>
</dbReference>
<reference evidence="13" key="1">
    <citation type="submission" date="2016-10" db="EMBL/GenBank/DDBJ databases">
        <authorList>
            <person name="Varghese N."/>
            <person name="Submissions S."/>
        </authorList>
    </citation>
    <scope>NUCLEOTIDE SEQUENCE [LARGE SCALE GENOMIC DNA]</scope>
    <source>
        <strain evidence="13">ATCC 43811</strain>
    </source>
</reference>
<dbReference type="InterPro" id="IPR015421">
    <property type="entry name" value="PyrdxlP-dep_Trfase_major"/>
</dbReference>
<keyword evidence="7" id="KW-0012">Acyltransferase</keyword>
<feature type="domain" description="Aminotransferase class I/classII large" evidence="11">
    <location>
        <begin position="38"/>
        <end position="380"/>
    </location>
</feature>
<dbReference type="RefSeq" id="WP_092318453.1">
    <property type="nucleotide sequence ID" value="NZ_FOKY01000002.1"/>
</dbReference>
<dbReference type="GO" id="GO:0009102">
    <property type="term" value="P:biotin biosynthetic process"/>
    <property type="evidence" value="ECO:0007669"/>
    <property type="project" value="UniProtKB-UniRule"/>
</dbReference>
<keyword evidence="5" id="KW-0093">Biotin biosynthesis</keyword>
<comment type="subunit">
    <text evidence="3 10">Homodimer.</text>
</comment>
<protein>
    <recommendedName>
        <fullName evidence="10">8-amino-7-ketopelargonate synthase</fullName>
        <ecNumber evidence="10">2.3.1.47</ecNumber>
    </recommendedName>
</protein>
<accession>A0A1I1DKK2</accession>
<evidence type="ECO:0000256" key="8">
    <source>
        <dbReference type="ARBA" id="ARBA00047715"/>
    </source>
</evidence>
<evidence type="ECO:0000256" key="4">
    <source>
        <dbReference type="ARBA" id="ARBA00022679"/>
    </source>
</evidence>
<dbReference type="EMBL" id="FOKY01000002">
    <property type="protein sequence ID" value="SFB74902.1"/>
    <property type="molecule type" value="Genomic_DNA"/>
</dbReference>
<dbReference type="InterPro" id="IPR004723">
    <property type="entry name" value="AONS_Archaea/Proteobacteria"/>
</dbReference>
<keyword evidence="13" id="KW-1185">Reference proteome</keyword>
<dbReference type="CDD" id="cd06454">
    <property type="entry name" value="KBL_like"/>
    <property type="match status" value="1"/>
</dbReference>
<dbReference type="InterPro" id="IPR015424">
    <property type="entry name" value="PyrdxlP-dep_Trfase"/>
</dbReference>
<dbReference type="FunFam" id="3.40.640.10:FF:000006">
    <property type="entry name" value="5-aminolevulinate synthase, mitochondrial"/>
    <property type="match status" value="1"/>
</dbReference>
<dbReference type="PANTHER" id="PTHR13693">
    <property type="entry name" value="CLASS II AMINOTRANSFERASE/8-AMINO-7-OXONONANOATE SYNTHASE"/>
    <property type="match status" value="1"/>
</dbReference>